<evidence type="ECO:0000256" key="7">
    <source>
        <dbReference type="ARBA" id="ARBA00022723"/>
    </source>
</evidence>
<dbReference type="SFLD" id="SFLDS00003">
    <property type="entry name" value="Haloacid_Dehalogenase"/>
    <property type="match status" value="1"/>
</dbReference>
<dbReference type="GO" id="GO:0046872">
    <property type="term" value="F:metal ion binding"/>
    <property type="evidence" value="ECO:0007669"/>
    <property type="project" value="UniProtKB-KW"/>
</dbReference>
<keyword evidence="7 12" id="KW-0479">Metal-binding</keyword>
<dbReference type="Pfam" id="PF03332">
    <property type="entry name" value="PMM"/>
    <property type="match status" value="1"/>
</dbReference>
<dbReference type="InterPro" id="IPR023214">
    <property type="entry name" value="HAD_sf"/>
</dbReference>
<dbReference type="Gene3D" id="3.40.50.1000">
    <property type="entry name" value="HAD superfamily/HAD-like"/>
    <property type="match status" value="1"/>
</dbReference>
<gene>
    <name evidence="13" type="ORF">PSRA_1475</name>
</gene>
<evidence type="ECO:0000256" key="3">
    <source>
        <dbReference type="ARBA" id="ARBA00009736"/>
    </source>
</evidence>
<dbReference type="InterPro" id="IPR005002">
    <property type="entry name" value="PMM"/>
</dbReference>
<dbReference type="Proteomes" id="UP000216725">
    <property type="component" value="Unassembled WGS sequence"/>
</dbReference>
<evidence type="ECO:0000256" key="6">
    <source>
        <dbReference type="ARBA" id="ARBA00022490"/>
    </source>
</evidence>
<evidence type="ECO:0000313" key="14">
    <source>
        <dbReference type="Proteomes" id="UP000216725"/>
    </source>
</evidence>
<dbReference type="SFLD" id="SFLDG01143">
    <property type="entry name" value="C2.B.3:_Phosphomannomutase_Lik"/>
    <property type="match status" value="1"/>
</dbReference>
<dbReference type="InterPro" id="IPR036412">
    <property type="entry name" value="HAD-like_sf"/>
</dbReference>
<feature type="binding site" evidence="12">
    <location>
        <position position="27"/>
    </location>
    <ligand>
        <name>Mg(2+)</name>
        <dbReference type="ChEBI" id="CHEBI:18420"/>
        <label>1</label>
    </ligand>
</feature>
<comment type="caution">
    <text evidence="13">The sequence shown here is derived from an EMBL/GenBank/DDBJ whole genome shotgun (WGS) entry which is preliminary data.</text>
</comment>
<feature type="binding site" evidence="12">
    <location>
        <position position="230"/>
    </location>
    <ligand>
        <name>Mg(2+)</name>
        <dbReference type="ChEBI" id="CHEBI:18420"/>
        <label>2</label>
    </ligand>
</feature>
<dbReference type="SFLD" id="SFLDG01140">
    <property type="entry name" value="C2.B:_Phosphomannomutase_and_P"/>
    <property type="match status" value="1"/>
</dbReference>
<keyword evidence="6" id="KW-0963">Cytoplasm</keyword>
<sequence length="270" mass="29418">MGELTPMAWDGIDYGELAARIRAVAFDLDGTLARSKQPMARPIAGAFARLTHLIPVAVISGGRWELVDSQVLAMVGDASDRSNLHLMPTSGTQYVRWDAAAGKWHTVFRHELTPAQRDEAIASLERRARELGSWEENTWGERIEDRGSQITYSALGQQAPVDAKEAWDPDGSKRKALAEACQRDLPDLSVRAGGSTSVDISLKGIDKAYAVRKLASILGIEVPQICYIGDRMGPEGNDYPAVQAGTASIHVNGPEETIECIERLCEHLAK</sequence>
<keyword evidence="9" id="KW-0413">Isomerase</keyword>
<dbReference type="EMBL" id="MWWR01000017">
    <property type="protein sequence ID" value="OZG50445.1"/>
    <property type="molecule type" value="Genomic_DNA"/>
</dbReference>
<dbReference type="EC" id="5.4.2.8" evidence="5"/>
<accession>A0A261EUE2</accession>
<dbReference type="AlphaFoldDB" id="A0A261EUE2"/>
<reference evidence="13 14" key="1">
    <citation type="journal article" date="2017" name="BMC Genomics">
        <title>Comparative genomic and phylogenomic analyses of the Bifidobacteriaceae family.</title>
        <authorList>
            <person name="Lugli G.A."/>
            <person name="Milani C."/>
            <person name="Turroni F."/>
            <person name="Duranti S."/>
            <person name="Mancabelli L."/>
            <person name="Mangifesta M."/>
            <person name="Ferrario C."/>
            <person name="Modesto M."/>
            <person name="Mattarelli P."/>
            <person name="Jiri K."/>
            <person name="van Sinderen D."/>
            <person name="Ventura M."/>
        </authorList>
    </citation>
    <scope>NUCLEOTIDE SEQUENCE [LARGE SCALE GENOMIC DNA]</scope>
    <source>
        <strain evidence="13 14">DSM 24742</strain>
    </source>
</reference>
<dbReference type="UniPathway" id="UPA00126">
    <property type="reaction ID" value="UER00424"/>
</dbReference>
<comment type="subunit">
    <text evidence="4">Homodimer.</text>
</comment>
<evidence type="ECO:0000256" key="8">
    <source>
        <dbReference type="ARBA" id="ARBA00022842"/>
    </source>
</evidence>
<organism evidence="13 14">
    <name type="scientific">Pseudoscardovia radai</name>
    <dbReference type="NCBI Taxonomy" id="987066"/>
    <lineage>
        <taxon>Bacteria</taxon>
        <taxon>Bacillati</taxon>
        <taxon>Actinomycetota</taxon>
        <taxon>Actinomycetes</taxon>
        <taxon>Bifidobacteriales</taxon>
        <taxon>Bifidobacteriaceae</taxon>
        <taxon>Pseudoscardovia</taxon>
    </lineage>
</organism>
<evidence type="ECO:0000256" key="4">
    <source>
        <dbReference type="ARBA" id="ARBA00011738"/>
    </source>
</evidence>
<evidence type="ECO:0000256" key="1">
    <source>
        <dbReference type="ARBA" id="ARBA00004496"/>
    </source>
</evidence>
<dbReference type="OrthoDB" id="2241234at2"/>
<feature type="binding site" evidence="11">
    <location>
        <position position="197"/>
    </location>
    <ligand>
        <name>alpha-D-mannose 1-phosphate</name>
        <dbReference type="ChEBI" id="CHEBI:58409"/>
    </ligand>
</feature>
<proteinExistence type="inferred from homology"/>
<evidence type="ECO:0000256" key="9">
    <source>
        <dbReference type="ARBA" id="ARBA00023235"/>
    </source>
</evidence>
<dbReference type="InterPro" id="IPR006379">
    <property type="entry name" value="HAD-SF_hydro_IIB"/>
</dbReference>
<evidence type="ECO:0000256" key="5">
    <source>
        <dbReference type="ARBA" id="ARBA00012730"/>
    </source>
</evidence>
<dbReference type="NCBIfam" id="TIGR01484">
    <property type="entry name" value="HAD-SF-IIB"/>
    <property type="match status" value="1"/>
</dbReference>
<evidence type="ECO:0000256" key="10">
    <source>
        <dbReference type="PIRSR" id="PIRSR605002-1"/>
    </source>
</evidence>
<feature type="binding site" evidence="11">
    <location>
        <position position="199"/>
    </location>
    <ligand>
        <name>alpha-D-mannose 1-phosphate</name>
        <dbReference type="ChEBI" id="CHEBI:58409"/>
    </ligand>
</feature>
<feature type="binding site" evidence="12">
    <location>
        <position position="246"/>
    </location>
    <ligand>
        <name>Mg(2+)</name>
        <dbReference type="ChEBI" id="CHEBI:18420"/>
        <label>1</label>
    </ligand>
</feature>
<evidence type="ECO:0000313" key="13">
    <source>
        <dbReference type="EMBL" id="OZG50445.1"/>
    </source>
</evidence>
<keyword evidence="14" id="KW-1185">Reference proteome</keyword>
<feature type="active site" description="Proton donor/acceptor" evidence="10">
    <location>
        <position position="29"/>
    </location>
</feature>
<evidence type="ECO:0000256" key="2">
    <source>
        <dbReference type="ARBA" id="ARBA00004699"/>
    </source>
</evidence>
<dbReference type="GO" id="GO:0005737">
    <property type="term" value="C:cytoplasm"/>
    <property type="evidence" value="ECO:0007669"/>
    <property type="project" value="UniProtKB-SubCell"/>
</dbReference>
<dbReference type="GO" id="GO:0004615">
    <property type="term" value="F:phosphomannomutase activity"/>
    <property type="evidence" value="ECO:0007669"/>
    <property type="project" value="UniProtKB-EC"/>
</dbReference>
<comment type="pathway">
    <text evidence="2">Nucleotide-sugar biosynthesis; GDP-alpha-D-mannose biosynthesis; alpha-D-mannose 1-phosphate from D-fructose 6-phosphate: step 2/2.</text>
</comment>
<dbReference type="GO" id="GO:0016791">
    <property type="term" value="F:phosphatase activity"/>
    <property type="evidence" value="ECO:0007669"/>
    <property type="project" value="UniProtKB-ARBA"/>
</dbReference>
<comment type="similarity">
    <text evidence="3">Belongs to the eukaryotic PMM family.</text>
</comment>
<keyword evidence="13" id="KW-0378">Hydrolase</keyword>
<evidence type="ECO:0000256" key="12">
    <source>
        <dbReference type="PIRSR" id="PIRSR605002-3"/>
    </source>
</evidence>
<name>A0A261EUE2_9BIFI</name>
<protein>
    <recommendedName>
        <fullName evidence="5">phosphomannomutase</fullName>
        <ecNumber evidence="5">5.4.2.8</ecNumber>
    </recommendedName>
</protein>
<comment type="subcellular location">
    <subcellularLocation>
        <location evidence="1">Cytoplasm</location>
    </subcellularLocation>
</comment>
<dbReference type="SUPFAM" id="SSF56784">
    <property type="entry name" value="HAD-like"/>
    <property type="match status" value="1"/>
</dbReference>
<feature type="binding site" evidence="12">
    <location>
        <position position="29"/>
    </location>
    <ligand>
        <name>Mg(2+)</name>
        <dbReference type="ChEBI" id="CHEBI:18420"/>
        <label>1</label>
    </ligand>
</feature>
<dbReference type="InterPro" id="IPR043169">
    <property type="entry name" value="PMM_cap"/>
</dbReference>
<keyword evidence="8 12" id="KW-0460">Magnesium</keyword>
<dbReference type="GO" id="GO:0009298">
    <property type="term" value="P:GDP-mannose biosynthetic process"/>
    <property type="evidence" value="ECO:0007669"/>
    <property type="project" value="UniProtKB-UniPathway"/>
</dbReference>
<dbReference type="Gene3D" id="3.30.1240.20">
    <property type="match status" value="1"/>
</dbReference>
<evidence type="ECO:0000256" key="11">
    <source>
        <dbReference type="PIRSR" id="PIRSR605002-2"/>
    </source>
</evidence>
<feature type="binding site" evidence="11">
    <location>
        <position position="146"/>
    </location>
    <ligand>
        <name>alpha-D-mannose 1-phosphate</name>
        <dbReference type="ChEBI" id="CHEBI:58409"/>
    </ligand>
</feature>
<comment type="cofactor">
    <cofactor evidence="12">
        <name>Mg(2+)</name>
        <dbReference type="ChEBI" id="CHEBI:18420"/>
    </cofactor>
</comment>
<feature type="active site" description="Nucleophile" evidence="10">
    <location>
        <position position="27"/>
    </location>
</feature>
<dbReference type="RefSeq" id="WP_094661275.1">
    <property type="nucleotide sequence ID" value="NZ_JBKZBO010000045.1"/>
</dbReference>